<dbReference type="InterPro" id="IPR043502">
    <property type="entry name" value="DNA/RNA_pol_sf"/>
</dbReference>
<evidence type="ECO:0000313" key="2">
    <source>
        <dbReference type="EMBL" id="RDY03473.1"/>
    </source>
</evidence>
<name>A0A371HL05_MUCPR</name>
<gene>
    <name evidence="2" type="ORF">CR513_12941</name>
</gene>
<dbReference type="SUPFAM" id="SSF56672">
    <property type="entry name" value="DNA/RNA polymerases"/>
    <property type="match status" value="1"/>
</dbReference>
<dbReference type="InterPro" id="IPR013103">
    <property type="entry name" value="RVT_2"/>
</dbReference>
<dbReference type="PANTHER" id="PTHR43383">
    <property type="entry name" value="NODULIN 6"/>
    <property type="match status" value="1"/>
</dbReference>
<feature type="non-terminal residue" evidence="2">
    <location>
        <position position="1"/>
    </location>
</feature>
<organism evidence="2 3">
    <name type="scientific">Mucuna pruriens</name>
    <name type="common">Velvet bean</name>
    <name type="synonym">Dolichos pruriens</name>
    <dbReference type="NCBI Taxonomy" id="157652"/>
    <lineage>
        <taxon>Eukaryota</taxon>
        <taxon>Viridiplantae</taxon>
        <taxon>Streptophyta</taxon>
        <taxon>Embryophyta</taxon>
        <taxon>Tracheophyta</taxon>
        <taxon>Spermatophyta</taxon>
        <taxon>Magnoliopsida</taxon>
        <taxon>eudicotyledons</taxon>
        <taxon>Gunneridae</taxon>
        <taxon>Pentapetalae</taxon>
        <taxon>rosids</taxon>
        <taxon>fabids</taxon>
        <taxon>Fabales</taxon>
        <taxon>Fabaceae</taxon>
        <taxon>Papilionoideae</taxon>
        <taxon>50 kb inversion clade</taxon>
        <taxon>NPAAA clade</taxon>
        <taxon>indigoferoid/millettioid clade</taxon>
        <taxon>Phaseoleae</taxon>
        <taxon>Mucuna</taxon>
    </lineage>
</organism>
<evidence type="ECO:0000313" key="3">
    <source>
        <dbReference type="Proteomes" id="UP000257109"/>
    </source>
</evidence>
<dbReference type="Pfam" id="PF07727">
    <property type="entry name" value="RVT_2"/>
    <property type="match status" value="1"/>
</dbReference>
<dbReference type="EMBL" id="QJKJ01002296">
    <property type="protein sequence ID" value="RDY03473.1"/>
    <property type="molecule type" value="Genomic_DNA"/>
</dbReference>
<dbReference type="PANTHER" id="PTHR43383:SF2">
    <property type="entry name" value="AMIDOHYDROLASE 2 FAMILY PROTEIN"/>
    <property type="match status" value="1"/>
</dbReference>
<dbReference type="AlphaFoldDB" id="A0A371HL05"/>
<proteinExistence type="predicted"/>
<dbReference type="CDD" id="cd09272">
    <property type="entry name" value="RNase_HI_RT_Ty1"/>
    <property type="match status" value="1"/>
</dbReference>
<feature type="domain" description="Reverse transcriptase Ty1/copia-type" evidence="1">
    <location>
        <begin position="6"/>
        <end position="213"/>
    </location>
</feature>
<evidence type="ECO:0000259" key="1">
    <source>
        <dbReference type="Pfam" id="PF07727"/>
    </source>
</evidence>
<dbReference type="OrthoDB" id="7696475at2759"/>
<keyword evidence="3" id="KW-1185">Reference proteome</keyword>
<sequence>MKEEMKEIVDRSKDKIVVGCRWIYSMRCKSDGTLDQYKTRLVTNGHKIDYEETFAPVAKMNTIRVILSLAVYFGWNLQQFDVKIAFLHGNLEEEVCKLKKTLYELKQYPRAWFERFAQVIISLGYMQSISDHTFFIKHSLDGKLTFLLVYVDDMIVIGDDEIEKLILKEKLATQFEMKELGKLKYFLGIKIAYSEQGMFISQRKYVFDLLKEIRNLRCKISKILFMLLMWSDNLCMIPGKDTFRKLKGSSNKRSTSGYCMFLGGNLVTWRKKKQKMVARSSTKAKFLAMTHSICEGFSTRYDKTQEIDRHFIKDKLDSGLIVIAHVLIGLQVTDVFTKEFLVVRFQKLNVKL</sequence>
<comment type="caution">
    <text evidence="2">The sequence shown here is derived from an EMBL/GenBank/DDBJ whole genome shotgun (WGS) entry which is preliminary data.</text>
</comment>
<accession>A0A371HL05</accession>
<dbReference type="Proteomes" id="UP000257109">
    <property type="component" value="Unassembled WGS sequence"/>
</dbReference>
<protein>
    <recommendedName>
        <fullName evidence="1">Reverse transcriptase Ty1/copia-type domain-containing protein</fullName>
    </recommendedName>
</protein>
<reference evidence="2" key="1">
    <citation type="submission" date="2018-05" db="EMBL/GenBank/DDBJ databases">
        <title>Draft genome of Mucuna pruriens seed.</title>
        <authorList>
            <person name="Nnadi N.E."/>
            <person name="Vos R."/>
            <person name="Hasami M.H."/>
            <person name="Devisetty U.K."/>
            <person name="Aguiy J.C."/>
        </authorList>
    </citation>
    <scope>NUCLEOTIDE SEQUENCE [LARGE SCALE GENOMIC DNA]</scope>
    <source>
        <strain evidence="2">JCA_2017</strain>
    </source>
</reference>